<accession>A0A0E9VJB4</accession>
<organism evidence="1">
    <name type="scientific">Anguilla anguilla</name>
    <name type="common">European freshwater eel</name>
    <name type="synonym">Muraena anguilla</name>
    <dbReference type="NCBI Taxonomy" id="7936"/>
    <lineage>
        <taxon>Eukaryota</taxon>
        <taxon>Metazoa</taxon>
        <taxon>Chordata</taxon>
        <taxon>Craniata</taxon>
        <taxon>Vertebrata</taxon>
        <taxon>Euteleostomi</taxon>
        <taxon>Actinopterygii</taxon>
        <taxon>Neopterygii</taxon>
        <taxon>Teleostei</taxon>
        <taxon>Anguilliformes</taxon>
        <taxon>Anguillidae</taxon>
        <taxon>Anguilla</taxon>
    </lineage>
</organism>
<dbReference type="EMBL" id="GBXM01031067">
    <property type="protein sequence ID" value="JAH77510.1"/>
    <property type="molecule type" value="Transcribed_RNA"/>
</dbReference>
<sequence>MEEWLFEDPSSSKKDLKVLKYNFHRRSFFNKHFSLLYDCLVCMSVYHSWNLCV</sequence>
<reference evidence="1" key="1">
    <citation type="submission" date="2014-11" db="EMBL/GenBank/DDBJ databases">
        <authorList>
            <person name="Amaro Gonzalez C."/>
        </authorList>
    </citation>
    <scope>NUCLEOTIDE SEQUENCE</scope>
</reference>
<protein>
    <submittedName>
        <fullName evidence="1">Uncharacterized protein</fullName>
    </submittedName>
</protein>
<evidence type="ECO:0000313" key="1">
    <source>
        <dbReference type="EMBL" id="JAH77510.1"/>
    </source>
</evidence>
<dbReference type="AlphaFoldDB" id="A0A0E9VJB4"/>
<name>A0A0E9VJB4_ANGAN</name>
<proteinExistence type="predicted"/>
<reference evidence="1" key="2">
    <citation type="journal article" date="2015" name="Fish Shellfish Immunol.">
        <title>Early steps in the European eel (Anguilla anguilla)-Vibrio vulnificus interaction in the gills: Role of the RtxA13 toxin.</title>
        <authorList>
            <person name="Callol A."/>
            <person name="Pajuelo D."/>
            <person name="Ebbesson L."/>
            <person name="Teles M."/>
            <person name="MacKenzie S."/>
            <person name="Amaro C."/>
        </authorList>
    </citation>
    <scope>NUCLEOTIDE SEQUENCE</scope>
</reference>